<evidence type="ECO:0000256" key="4">
    <source>
        <dbReference type="ARBA" id="ARBA00015486"/>
    </source>
</evidence>
<dbReference type="AlphaFoldDB" id="A0A7Z0MNH3"/>
<proteinExistence type="inferred from homology"/>
<evidence type="ECO:0000256" key="2">
    <source>
        <dbReference type="ARBA" id="ARBA00007110"/>
    </source>
</evidence>
<evidence type="ECO:0000313" key="11">
    <source>
        <dbReference type="Proteomes" id="UP000537890"/>
    </source>
</evidence>
<dbReference type="PANTHER" id="PTHR43463">
    <property type="entry name" value="NICOTINATE-NUCLEOTIDE--DIMETHYLBENZIMIDAZOLE PHOSPHORIBOSYLTRANSFERASE"/>
    <property type="match status" value="1"/>
</dbReference>
<accession>A0A7Z0MNH3</accession>
<dbReference type="InterPro" id="IPR023195">
    <property type="entry name" value="Nict_dMeBzImd_PRibTrfase_N"/>
</dbReference>
<name>A0A7Z0MNH3_9GAMM</name>
<gene>
    <name evidence="10" type="ORF">H0A75_03990</name>
</gene>
<evidence type="ECO:0000256" key="6">
    <source>
        <dbReference type="ARBA" id="ARBA00022676"/>
    </source>
</evidence>
<dbReference type="EC" id="2.4.2.21" evidence="3"/>
<dbReference type="PANTHER" id="PTHR43463:SF1">
    <property type="entry name" value="NICOTINATE-NUCLEOTIDE--DIMETHYLBENZIMIDAZOLE PHOSPHORIBOSYLTRANSFERASE"/>
    <property type="match status" value="1"/>
</dbReference>
<dbReference type="UniPathway" id="UPA00061">
    <property type="reaction ID" value="UER00516"/>
</dbReference>
<dbReference type="Pfam" id="PF02277">
    <property type="entry name" value="DBI_PRT"/>
    <property type="match status" value="1"/>
</dbReference>
<keyword evidence="5" id="KW-0169">Cobalamin biosynthesis</keyword>
<dbReference type="EMBL" id="JACCHS010000054">
    <property type="protein sequence ID" value="NYT46901.1"/>
    <property type="molecule type" value="Genomic_DNA"/>
</dbReference>
<evidence type="ECO:0000256" key="1">
    <source>
        <dbReference type="ARBA" id="ARBA00005049"/>
    </source>
</evidence>
<evidence type="ECO:0000256" key="3">
    <source>
        <dbReference type="ARBA" id="ARBA00011991"/>
    </source>
</evidence>
<evidence type="ECO:0000313" key="10">
    <source>
        <dbReference type="EMBL" id="NYT46901.1"/>
    </source>
</evidence>
<reference evidence="10 11" key="1">
    <citation type="submission" date="2020-05" db="EMBL/GenBank/DDBJ databases">
        <title>Horizontal transmission and recombination maintain forever young bacterial symbiont genomes.</title>
        <authorList>
            <person name="Russell S.L."/>
            <person name="Pepper-Tunick E."/>
            <person name="Svedberg J."/>
            <person name="Byrne A."/>
            <person name="Ruelas Castillo J."/>
            <person name="Vollmers C."/>
            <person name="Beinart R.A."/>
            <person name="Corbett-Detig R."/>
        </authorList>
    </citation>
    <scope>NUCLEOTIDE SEQUENCE [LARGE SCALE GENOMIC DNA]</scope>
    <source>
        <strain evidence="10">4727-3</strain>
    </source>
</reference>
<keyword evidence="7 10" id="KW-0808">Transferase</keyword>
<comment type="catalytic activity">
    <reaction evidence="9">
        <text>5,6-dimethylbenzimidazole + nicotinate beta-D-ribonucleotide = alpha-ribazole 5'-phosphate + nicotinate + H(+)</text>
        <dbReference type="Rhea" id="RHEA:11196"/>
        <dbReference type="ChEBI" id="CHEBI:15378"/>
        <dbReference type="ChEBI" id="CHEBI:15890"/>
        <dbReference type="ChEBI" id="CHEBI:32544"/>
        <dbReference type="ChEBI" id="CHEBI:57502"/>
        <dbReference type="ChEBI" id="CHEBI:57918"/>
        <dbReference type="EC" id="2.4.2.21"/>
    </reaction>
</comment>
<dbReference type="Gene3D" id="1.10.1610.10">
    <property type="match status" value="1"/>
</dbReference>
<protein>
    <recommendedName>
        <fullName evidence="4">Nicotinate-nucleotide--dimethylbenzimidazole phosphoribosyltransferase</fullName>
        <ecNumber evidence="3">2.4.2.21</ecNumber>
    </recommendedName>
    <alternativeName>
        <fullName evidence="8">N(1)-alpha-phosphoribosyltransferase</fullName>
    </alternativeName>
</protein>
<comment type="caution">
    <text evidence="10">The sequence shown here is derived from an EMBL/GenBank/DDBJ whole genome shotgun (WGS) entry which is preliminary data.</text>
</comment>
<evidence type="ECO:0000256" key="7">
    <source>
        <dbReference type="ARBA" id="ARBA00022679"/>
    </source>
</evidence>
<keyword evidence="6 10" id="KW-0328">Glycosyltransferase</keyword>
<dbReference type="SUPFAM" id="SSF52733">
    <property type="entry name" value="Nicotinate mononucleotide:5,6-dimethylbenzimidazole phosphoribosyltransferase (CobT)"/>
    <property type="match status" value="1"/>
</dbReference>
<evidence type="ECO:0000256" key="8">
    <source>
        <dbReference type="ARBA" id="ARBA00030686"/>
    </source>
</evidence>
<comment type="pathway">
    <text evidence="1">Nucleoside biosynthesis; alpha-ribazole biosynthesis; alpha-ribazole from 5,6-dimethylbenzimidazole: step 1/2.</text>
</comment>
<dbReference type="InterPro" id="IPR036087">
    <property type="entry name" value="Nict_dMeBzImd_PRibTrfase_sf"/>
</dbReference>
<dbReference type="Proteomes" id="UP000537890">
    <property type="component" value="Unassembled WGS sequence"/>
</dbReference>
<dbReference type="InterPro" id="IPR003200">
    <property type="entry name" value="Nict_dMeBzImd_PRibTrfase"/>
</dbReference>
<dbReference type="GO" id="GO:0008939">
    <property type="term" value="F:nicotinate-nucleotide-dimethylbenzimidazole phosphoribosyltransferase activity"/>
    <property type="evidence" value="ECO:0007669"/>
    <property type="project" value="UniProtKB-EC"/>
</dbReference>
<organism evidence="10 11">
    <name type="scientific">Candidatus Methanofishera endochildressiae</name>
    <dbReference type="NCBI Taxonomy" id="2738884"/>
    <lineage>
        <taxon>Bacteria</taxon>
        <taxon>Pseudomonadati</taxon>
        <taxon>Pseudomonadota</taxon>
        <taxon>Gammaproteobacteria</taxon>
        <taxon>Candidatus Methanofishera</taxon>
    </lineage>
</organism>
<evidence type="ECO:0000256" key="5">
    <source>
        <dbReference type="ARBA" id="ARBA00022573"/>
    </source>
</evidence>
<comment type="similarity">
    <text evidence="2">Belongs to the CobT family.</text>
</comment>
<dbReference type="GO" id="GO:0009236">
    <property type="term" value="P:cobalamin biosynthetic process"/>
    <property type="evidence" value="ECO:0007669"/>
    <property type="project" value="UniProtKB-KW"/>
</dbReference>
<sequence>MDWLKKPIPLPDRHYQLAAIKRQEQLTKPAGSLGELEQLAVQLAALQATETPCIDKVWISIFAADHGIADAGVSAFPQAVTGEMVKNFVHGGAAISVLAEQYQAHLEIIDVGVASSLAGLDIMHQKIALGTNFAHPAS</sequence>
<evidence type="ECO:0000256" key="9">
    <source>
        <dbReference type="ARBA" id="ARBA00047340"/>
    </source>
</evidence>
<dbReference type="Gene3D" id="3.40.50.10210">
    <property type="match status" value="1"/>
</dbReference>